<dbReference type="InterPro" id="IPR019151">
    <property type="entry name" value="Proteasome_assmbl_chaperone_2"/>
</dbReference>
<dbReference type="EMBL" id="FN653035">
    <property type="protein sequence ID" value="CBY09217.1"/>
    <property type="molecule type" value="Genomic_DNA"/>
</dbReference>
<keyword evidence="2" id="KW-1185">Reference proteome</keyword>
<proteinExistence type="predicted"/>
<organism evidence="1">
    <name type="scientific">Oikopleura dioica</name>
    <name type="common">Tunicate</name>
    <dbReference type="NCBI Taxonomy" id="34765"/>
    <lineage>
        <taxon>Eukaryota</taxon>
        <taxon>Metazoa</taxon>
        <taxon>Chordata</taxon>
        <taxon>Tunicata</taxon>
        <taxon>Appendicularia</taxon>
        <taxon>Copelata</taxon>
        <taxon>Oikopleuridae</taxon>
        <taxon>Oikopleura</taxon>
    </lineage>
</organism>
<dbReference type="Gene3D" id="3.40.50.10900">
    <property type="entry name" value="PAC-like subunit"/>
    <property type="match status" value="1"/>
</dbReference>
<evidence type="ECO:0000313" key="2">
    <source>
        <dbReference type="Proteomes" id="UP000001307"/>
    </source>
</evidence>
<gene>
    <name evidence="1" type="ORF">GSOID_T00007747001</name>
</gene>
<evidence type="ECO:0000313" key="1">
    <source>
        <dbReference type="EMBL" id="CBY09217.1"/>
    </source>
</evidence>
<dbReference type="AlphaFoldDB" id="E4XC92"/>
<reference evidence="1" key="1">
    <citation type="journal article" date="2010" name="Science">
        <title>Plasticity of animal genome architecture unmasked by rapid evolution of a pelagic tunicate.</title>
        <authorList>
            <person name="Denoeud F."/>
            <person name="Henriet S."/>
            <person name="Mungpakdee S."/>
            <person name="Aury J.M."/>
            <person name="Da Silva C."/>
            <person name="Brinkmann H."/>
            <person name="Mikhaleva J."/>
            <person name="Olsen L.C."/>
            <person name="Jubin C."/>
            <person name="Canestro C."/>
            <person name="Bouquet J.M."/>
            <person name="Danks G."/>
            <person name="Poulain J."/>
            <person name="Campsteijn C."/>
            <person name="Adamski M."/>
            <person name="Cross I."/>
            <person name="Yadetie F."/>
            <person name="Muffato M."/>
            <person name="Louis A."/>
            <person name="Butcher S."/>
            <person name="Tsagkogeorga G."/>
            <person name="Konrad A."/>
            <person name="Singh S."/>
            <person name="Jensen M.F."/>
            <person name="Cong E.H."/>
            <person name="Eikeseth-Otteraa H."/>
            <person name="Noel B."/>
            <person name="Anthouard V."/>
            <person name="Porcel B.M."/>
            <person name="Kachouri-Lafond R."/>
            <person name="Nishino A."/>
            <person name="Ugolini M."/>
            <person name="Chourrout P."/>
            <person name="Nishida H."/>
            <person name="Aasland R."/>
            <person name="Huzurbazar S."/>
            <person name="Westhof E."/>
            <person name="Delsuc F."/>
            <person name="Lehrach H."/>
            <person name="Reinhardt R."/>
            <person name="Weissenbach J."/>
            <person name="Roy S.W."/>
            <person name="Artiguenave F."/>
            <person name="Postlethwait J.H."/>
            <person name="Manak J.R."/>
            <person name="Thompson E.M."/>
            <person name="Jaillon O."/>
            <person name="Du Pasquier L."/>
            <person name="Boudinot P."/>
            <person name="Liberles D.A."/>
            <person name="Volff J.N."/>
            <person name="Philippe H."/>
            <person name="Lenhard B."/>
            <person name="Roest Crollius H."/>
            <person name="Wincker P."/>
            <person name="Chourrout D."/>
        </authorList>
    </citation>
    <scope>NUCLEOTIDE SEQUENCE [LARGE SCALE GENOMIC DNA]</scope>
</reference>
<name>E4XC92_OIKDI</name>
<dbReference type="InterPro" id="IPR038389">
    <property type="entry name" value="PSMG2_sf"/>
</dbReference>
<dbReference type="SUPFAM" id="SSF159659">
    <property type="entry name" value="Cgl1923-like"/>
    <property type="match status" value="1"/>
</dbReference>
<dbReference type="Pfam" id="PF09754">
    <property type="entry name" value="PAC2"/>
    <property type="match status" value="1"/>
</dbReference>
<protein>
    <submittedName>
        <fullName evidence="1">Uncharacterized protein</fullName>
    </submittedName>
</protein>
<accession>E4XC92</accession>
<sequence length="205" mass="22714">MFIPNKEIGSFGGKLILAVPSEGCIGQRAVDEMLSDERNNFEFYGSFDASSLQPMVGRVESGRVVTCMELFYSPSAEIGLVQLRAPPLSNSSFCADFIAWFNTSGFDKLILLAGVQCSFPVPQVIIVSPEDHENVQYITEEFLNSSIRRAGFAKKMMELFNSADLIMSPNVGDLSHMLRTCSSLYKVKNREAPSLENLSLQDSIY</sequence>
<dbReference type="OrthoDB" id="10290639at2759"/>
<dbReference type="InParanoid" id="E4XC92"/>
<dbReference type="Proteomes" id="UP000001307">
    <property type="component" value="Unassembled WGS sequence"/>
</dbReference>